<dbReference type="InterPro" id="IPR050546">
    <property type="entry name" value="Glycosyl_Hydrlase_16"/>
</dbReference>
<sequence>MFTSYTLLICLVLARLGTAAYVLEDDYRPANFFSMFTFFTDADPTAGFVSYVNQATAQSSGLINSTATSVYMGVDHTNVTPNGRPSVRLTSTKSYNSGLIILDLNHMPGGICGTWPAFWTVGPNWPNS</sequence>
<feature type="chain" id="PRO_5045634362" description="GH16 domain-containing protein" evidence="1">
    <location>
        <begin position="20"/>
        <end position="128"/>
    </location>
</feature>
<gene>
    <name evidence="2" type="ORF">LTR16_003160</name>
</gene>
<evidence type="ECO:0008006" key="4">
    <source>
        <dbReference type="Google" id="ProtNLM"/>
    </source>
</evidence>
<protein>
    <recommendedName>
        <fullName evidence="4">GH16 domain-containing protein</fullName>
    </recommendedName>
</protein>
<accession>A0ABR0KUL8</accession>
<evidence type="ECO:0000313" key="3">
    <source>
        <dbReference type="Proteomes" id="UP001357485"/>
    </source>
</evidence>
<feature type="signal peptide" evidence="1">
    <location>
        <begin position="1"/>
        <end position="19"/>
    </location>
</feature>
<evidence type="ECO:0000313" key="2">
    <source>
        <dbReference type="EMBL" id="KAK5125904.1"/>
    </source>
</evidence>
<keyword evidence="3" id="KW-1185">Reference proteome</keyword>
<dbReference type="Pfam" id="PF26113">
    <property type="entry name" value="GH16_XgeA"/>
    <property type="match status" value="1"/>
</dbReference>
<proteinExistence type="predicted"/>
<feature type="non-terminal residue" evidence="2">
    <location>
        <position position="128"/>
    </location>
</feature>
<dbReference type="InterPro" id="IPR013320">
    <property type="entry name" value="ConA-like_dom_sf"/>
</dbReference>
<organism evidence="2 3">
    <name type="scientific">Cryomyces antarcticus</name>
    <dbReference type="NCBI Taxonomy" id="329879"/>
    <lineage>
        <taxon>Eukaryota</taxon>
        <taxon>Fungi</taxon>
        <taxon>Dikarya</taxon>
        <taxon>Ascomycota</taxon>
        <taxon>Pezizomycotina</taxon>
        <taxon>Dothideomycetes</taxon>
        <taxon>Dothideomycetes incertae sedis</taxon>
        <taxon>Cryomyces</taxon>
    </lineage>
</organism>
<dbReference type="Proteomes" id="UP001357485">
    <property type="component" value="Unassembled WGS sequence"/>
</dbReference>
<keyword evidence="1" id="KW-0732">Signal</keyword>
<dbReference type="PANTHER" id="PTHR10963">
    <property type="entry name" value="GLYCOSYL HYDROLASE-RELATED"/>
    <property type="match status" value="1"/>
</dbReference>
<dbReference type="Gene3D" id="2.60.120.200">
    <property type="match status" value="1"/>
</dbReference>
<evidence type="ECO:0000256" key="1">
    <source>
        <dbReference type="SAM" id="SignalP"/>
    </source>
</evidence>
<reference evidence="2 3" key="1">
    <citation type="submission" date="2023-08" db="EMBL/GenBank/DDBJ databases">
        <title>Black Yeasts Isolated from many extreme environments.</title>
        <authorList>
            <person name="Coleine C."/>
            <person name="Stajich J.E."/>
            <person name="Selbmann L."/>
        </authorList>
    </citation>
    <scope>NUCLEOTIDE SEQUENCE [LARGE SCALE GENOMIC DNA]</scope>
    <source>
        <strain evidence="2 3">CCFEE 536</strain>
    </source>
</reference>
<comment type="caution">
    <text evidence="2">The sequence shown here is derived from an EMBL/GenBank/DDBJ whole genome shotgun (WGS) entry which is preliminary data.</text>
</comment>
<dbReference type="SUPFAM" id="SSF49899">
    <property type="entry name" value="Concanavalin A-like lectins/glucanases"/>
    <property type="match status" value="1"/>
</dbReference>
<dbReference type="EMBL" id="JAVRRA010024924">
    <property type="protein sequence ID" value="KAK5125904.1"/>
    <property type="molecule type" value="Genomic_DNA"/>
</dbReference>
<dbReference type="PANTHER" id="PTHR10963:SF24">
    <property type="entry name" value="GLYCOSIDASE C21B10.07-RELATED"/>
    <property type="match status" value="1"/>
</dbReference>
<name>A0ABR0KUL8_9PEZI</name>